<dbReference type="SUPFAM" id="SSF81321">
    <property type="entry name" value="Family A G protein-coupled receptor-like"/>
    <property type="match status" value="1"/>
</dbReference>
<dbReference type="OrthoDB" id="6435638at2759"/>
<feature type="transmembrane region" description="Helical" evidence="8">
    <location>
        <begin position="305"/>
        <end position="326"/>
    </location>
</feature>
<evidence type="ECO:0000259" key="9">
    <source>
        <dbReference type="PROSITE" id="PS50262"/>
    </source>
</evidence>
<proteinExistence type="inferred from homology"/>
<keyword evidence="2" id="KW-1003">Cell membrane</keyword>
<gene>
    <name evidence="10" type="ORF">NECAME_01700</name>
</gene>
<dbReference type="PANTHER" id="PTHR24241:SF59">
    <property type="entry name" value="ADIPOKINETIC HORMONE RECEPTOR, ISOFORM C"/>
    <property type="match status" value="1"/>
</dbReference>
<dbReference type="Proteomes" id="UP000053676">
    <property type="component" value="Unassembled WGS sequence"/>
</dbReference>
<feature type="transmembrane region" description="Helical" evidence="8">
    <location>
        <begin position="226"/>
        <end position="243"/>
    </location>
</feature>
<keyword evidence="7" id="KW-0807">Transducer</keyword>
<feature type="transmembrane region" description="Helical" evidence="8">
    <location>
        <begin position="18"/>
        <end position="44"/>
    </location>
</feature>
<evidence type="ECO:0000256" key="4">
    <source>
        <dbReference type="ARBA" id="ARBA00022989"/>
    </source>
</evidence>
<keyword evidence="4 8" id="KW-1133">Transmembrane helix</keyword>
<evidence type="ECO:0000256" key="5">
    <source>
        <dbReference type="ARBA" id="ARBA00023136"/>
    </source>
</evidence>
<dbReference type="InterPro" id="IPR017452">
    <property type="entry name" value="GPCR_Rhodpsn_7TM"/>
</dbReference>
<comment type="similarity">
    <text evidence="7">Belongs to the G-protein coupled receptor 1 family.</text>
</comment>
<dbReference type="KEGG" id="nai:NECAME_01700"/>
<dbReference type="AlphaFoldDB" id="W2TSC1"/>
<dbReference type="PROSITE" id="PS50262">
    <property type="entry name" value="G_PROTEIN_RECEP_F1_2"/>
    <property type="match status" value="1"/>
</dbReference>
<feature type="transmembrane region" description="Helical" evidence="8">
    <location>
        <begin position="346"/>
        <end position="365"/>
    </location>
</feature>
<sequence>MLNCSLIPPPDLTVTSSILSIVLCYIIVFIIAFIGNFTMFLILCRNQWIKVRRVHSLLLQMNIAHLMVTLFYMPKEILHNYTIAWYGGDVLCRTCKFFDVFGIALSMNILICISLDRFYSIFFPLYAMRARKSVQKMVIVAWITSFATSAPQFYLFKTATHPCFPTYTQCVSRNLVNEISTDVGLIFVRMNVDITKSSKNDRAEAASDALLRRSGVNTLERARSRTLRLLAIVFLVVFYFSILNIVQVYFFPLIVTVVCYSLILWKISEESSAKKKETEAASDALLRRSGVNTLERARSRTLSMFCFRMTFVIVVAFICCWTPYAIMMFLHFLTKTDWIPKDVRKFIYAFAVFNSAISPYLYGYFSFDVKKELKLLLTCSRNTASDRHLSCSANVVRSNTSQRIRKRSASATQLVPGSQEPVTPVLSSRGHSLRTAKKPCLITTSATTLSPQTAIRI</sequence>
<evidence type="ECO:0000256" key="8">
    <source>
        <dbReference type="SAM" id="Phobius"/>
    </source>
</evidence>
<name>W2TSC1_NECAM</name>
<dbReference type="InterPro" id="IPR000276">
    <property type="entry name" value="GPCR_Rhodpsn"/>
</dbReference>
<dbReference type="PRINTS" id="PR00237">
    <property type="entry name" value="GPCRRHODOPSN"/>
</dbReference>
<keyword evidence="7" id="KW-0297">G-protein coupled receptor</keyword>
<evidence type="ECO:0000313" key="10">
    <source>
        <dbReference type="EMBL" id="ETN83907.1"/>
    </source>
</evidence>
<dbReference type="GO" id="GO:0042277">
    <property type="term" value="F:peptide binding"/>
    <property type="evidence" value="ECO:0007669"/>
    <property type="project" value="TreeGrafter"/>
</dbReference>
<evidence type="ECO:0000256" key="6">
    <source>
        <dbReference type="ARBA" id="ARBA00023170"/>
    </source>
</evidence>
<dbReference type="GO" id="GO:0032870">
    <property type="term" value="P:cellular response to hormone stimulus"/>
    <property type="evidence" value="ECO:0007669"/>
    <property type="project" value="TreeGrafter"/>
</dbReference>
<dbReference type="PROSITE" id="PS00237">
    <property type="entry name" value="G_PROTEIN_RECEP_F1_1"/>
    <property type="match status" value="1"/>
</dbReference>
<evidence type="ECO:0000256" key="2">
    <source>
        <dbReference type="ARBA" id="ARBA00022475"/>
    </source>
</evidence>
<dbReference type="PANTHER" id="PTHR24241">
    <property type="entry name" value="NEUROPEPTIDE RECEPTOR-RELATED G-PROTEIN COUPLED RECEPTOR"/>
    <property type="match status" value="1"/>
</dbReference>
<keyword evidence="11" id="KW-1185">Reference proteome</keyword>
<feature type="domain" description="G-protein coupled receptors family 1 profile" evidence="9">
    <location>
        <begin position="35"/>
        <end position="362"/>
    </location>
</feature>
<dbReference type="EMBL" id="KI658066">
    <property type="protein sequence ID" value="ETN83907.1"/>
    <property type="molecule type" value="Genomic_DNA"/>
</dbReference>
<keyword evidence="6 7" id="KW-0675">Receptor</keyword>
<evidence type="ECO:0000313" key="11">
    <source>
        <dbReference type="Proteomes" id="UP000053676"/>
    </source>
</evidence>
<dbReference type="Gene3D" id="1.20.1070.10">
    <property type="entry name" value="Rhodopsin 7-helix transmembrane proteins"/>
    <property type="match status" value="1"/>
</dbReference>
<feature type="transmembrane region" description="Helical" evidence="8">
    <location>
        <begin position="103"/>
        <end position="127"/>
    </location>
</feature>
<evidence type="ECO:0000256" key="3">
    <source>
        <dbReference type="ARBA" id="ARBA00022692"/>
    </source>
</evidence>
<dbReference type="OMA" id="LHQDPHE"/>
<comment type="subcellular location">
    <subcellularLocation>
        <location evidence="1">Cell membrane</location>
        <topology evidence="1">Multi-pass membrane protein</topology>
    </subcellularLocation>
</comment>
<dbReference type="GO" id="GO:0005886">
    <property type="term" value="C:plasma membrane"/>
    <property type="evidence" value="ECO:0007669"/>
    <property type="project" value="UniProtKB-SubCell"/>
</dbReference>
<evidence type="ECO:0000256" key="1">
    <source>
        <dbReference type="ARBA" id="ARBA00004651"/>
    </source>
</evidence>
<organism evidence="10 11">
    <name type="scientific">Necator americanus</name>
    <name type="common">Human hookworm</name>
    <dbReference type="NCBI Taxonomy" id="51031"/>
    <lineage>
        <taxon>Eukaryota</taxon>
        <taxon>Metazoa</taxon>
        <taxon>Ecdysozoa</taxon>
        <taxon>Nematoda</taxon>
        <taxon>Chromadorea</taxon>
        <taxon>Rhabditida</taxon>
        <taxon>Rhabditina</taxon>
        <taxon>Rhabditomorpha</taxon>
        <taxon>Strongyloidea</taxon>
        <taxon>Ancylostomatidae</taxon>
        <taxon>Bunostominae</taxon>
        <taxon>Necator</taxon>
    </lineage>
</organism>
<keyword evidence="3 7" id="KW-0812">Transmembrane</keyword>
<dbReference type="Pfam" id="PF00001">
    <property type="entry name" value="7tm_1"/>
    <property type="match status" value="2"/>
</dbReference>
<dbReference type="STRING" id="51031.W2TSC1"/>
<accession>W2TSC1</accession>
<keyword evidence="5 8" id="KW-0472">Membrane</keyword>
<protein>
    <submittedName>
        <fullName evidence="10">7 transmembrane receptor</fullName>
    </submittedName>
</protein>
<reference evidence="11" key="1">
    <citation type="journal article" date="2014" name="Nat. Genet.">
        <title>Genome of the human hookworm Necator americanus.</title>
        <authorList>
            <person name="Tang Y.T."/>
            <person name="Gao X."/>
            <person name="Rosa B.A."/>
            <person name="Abubucker S."/>
            <person name="Hallsworth-Pepin K."/>
            <person name="Martin J."/>
            <person name="Tyagi R."/>
            <person name="Heizer E."/>
            <person name="Zhang X."/>
            <person name="Bhonagiri-Palsikar V."/>
            <person name="Minx P."/>
            <person name="Warren W.C."/>
            <person name="Wang Q."/>
            <person name="Zhan B."/>
            <person name="Hotez P.J."/>
            <person name="Sternberg P.W."/>
            <person name="Dougall A."/>
            <person name="Gaze S.T."/>
            <person name="Mulvenna J."/>
            <person name="Sotillo J."/>
            <person name="Ranganathan S."/>
            <person name="Rabelo E.M."/>
            <person name="Wilson R.K."/>
            <person name="Felgner P.L."/>
            <person name="Bethony J."/>
            <person name="Hawdon J.M."/>
            <person name="Gasser R.B."/>
            <person name="Loukas A."/>
            <person name="Mitreva M."/>
        </authorList>
    </citation>
    <scope>NUCLEOTIDE SEQUENCE [LARGE SCALE GENOMIC DNA]</scope>
</reference>
<dbReference type="GO" id="GO:0004930">
    <property type="term" value="F:G protein-coupled receptor activity"/>
    <property type="evidence" value="ECO:0007669"/>
    <property type="project" value="UniProtKB-KW"/>
</dbReference>
<evidence type="ECO:0000256" key="7">
    <source>
        <dbReference type="RuleBase" id="RU000688"/>
    </source>
</evidence>